<dbReference type="SMART" id="SM00388">
    <property type="entry name" value="HisKA"/>
    <property type="match status" value="1"/>
</dbReference>
<dbReference type="InterPro" id="IPR011006">
    <property type="entry name" value="CheY-like_superfamily"/>
</dbReference>
<dbReference type="Gene3D" id="3.30.450.20">
    <property type="entry name" value="PAS domain"/>
    <property type="match status" value="4"/>
</dbReference>
<evidence type="ECO:0000256" key="3">
    <source>
        <dbReference type="ARBA" id="ARBA00022553"/>
    </source>
</evidence>
<dbReference type="PANTHER" id="PTHR43065:SF49">
    <property type="entry name" value="HISTIDINE KINASE"/>
    <property type="match status" value="1"/>
</dbReference>
<dbReference type="Gene3D" id="3.30.565.10">
    <property type="entry name" value="Histidine kinase-like ATPase, C-terminal domain"/>
    <property type="match status" value="1"/>
</dbReference>
<dbReference type="SMART" id="SM00086">
    <property type="entry name" value="PAC"/>
    <property type="match status" value="2"/>
</dbReference>
<accession>A0A7W9L5N0</accession>
<dbReference type="GO" id="GO:0000155">
    <property type="term" value="F:phosphorelay sensor kinase activity"/>
    <property type="evidence" value="ECO:0007669"/>
    <property type="project" value="InterPro"/>
</dbReference>
<name>A0A7W9L5N0_BREVE</name>
<organism evidence="8 9">
    <name type="scientific">Brevundimonas vesicularis</name>
    <name type="common">Pseudomonas vesicularis</name>
    <dbReference type="NCBI Taxonomy" id="41276"/>
    <lineage>
        <taxon>Bacteria</taxon>
        <taxon>Pseudomonadati</taxon>
        <taxon>Pseudomonadota</taxon>
        <taxon>Alphaproteobacteria</taxon>
        <taxon>Caulobacterales</taxon>
        <taxon>Caulobacteraceae</taxon>
        <taxon>Brevundimonas</taxon>
    </lineage>
</organism>
<dbReference type="CDD" id="cd16919">
    <property type="entry name" value="HATPase_CckA-like"/>
    <property type="match status" value="1"/>
</dbReference>
<protein>
    <recommendedName>
        <fullName evidence="2">histidine kinase</fullName>
        <ecNumber evidence="2">2.7.13.3</ecNumber>
    </recommendedName>
</protein>
<dbReference type="EC" id="2.7.13.3" evidence="2"/>
<dbReference type="InterPro" id="IPR013655">
    <property type="entry name" value="PAS_fold_3"/>
</dbReference>
<reference evidence="8 9" key="1">
    <citation type="submission" date="2020-08" db="EMBL/GenBank/DDBJ databases">
        <title>Functional genomics of gut bacteria from endangered species of beetles.</title>
        <authorList>
            <person name="Carlos-Shanley C."/>
        </authorList>
    </citation>
    <scope>NUCLEOTIDE SEQUENCE [LARGE SCALE GENOMIC DNA]</scope>
    <source>
        <strain evidence="8 9">S00192</strain>
    </source>
</reference>
<feature type="domain" description="Histidine kinase" evidence="5">
    <location>
        <begin position="489"/>
        <end position="712"/>
    </location>
</feature>
<sequence length="851" mass="93673">MNALTALLGDFPEPVWVCHAQTGRLLAGNPAALHAYGYTLEAFLALHRTDLEDPAAGYAVSGAHRRADGMTFMVEIVESSAEFEDQPARLCLCRVADAESIKRRTDAEALATMAGRLARFGGWRVDVRTNIVTWSDAAAAIHDEPVGISPSVEDGLSYYVPECRLLIETAFGRCATSGEPFDLTAQIVTRLGRKIWVRTAGEAVRDASGAVVEVRGAFQDIDDLIRAQEALRLSEIRLASSLDRVDEGFLILSRDYRVVFVNTAGLALLGVSEDLIGRYLWDAFPETNGTLFQDGFARAYTSGETVHFETYYAPRGVHLEVGAYPLPDGLVSRFQDVTSRLKAQAELRESEERFRLVSAVTNDLIWDWDVAADKVWFSDRLREYGYDPSEVRTSQFWIENIAPADSQRVKDQFFKLMEEGATEWMDEYEFIRADGSIARVIDRAMIIRDAHGRAQRMLGSMMDITERTAVERQLREAQKLEAVGQLTGGVAHDFNNLLTVIIGTAESLSERVSDDAESLMLAEMTSAAAERGAELTNRLLAFARRQPLEPRPTDIGRLLMGLDVMLRRTLSEQINLEVIRGGGLWSALVDPGQLETAILNLAINARDAMPSGGRLTIETSNVSLDQDYAAQHDEVSPGQYVMVSVSDTGTGMDRTVVERAFDPFFTTKDVGQGSGLGLSMVYGFAKQSRGHAKIYSEVGEGTTVRLYLPRSMAGLAPQIEPASEDAPRGSERILVVEDDALVRDHVARLLRALGYDVALAVHAADAMTVLTEERPFDLLFTDVVMPGDMNGRQLSDAAKRVQPSLKVLFTSGYTENAIVHHGRLDPGVALLSKPYRRGDLAKRVRQVLDGG</sequence>
<dbReference type="SUPFAM" id="SSF55785">
    <property type="entry name" value="PYP-like sensor domain (PAS domain)"/>
    <property type="match status" value="4"/>
</dbReference>
<dbReference type="InterPro" id="IPR004358">
    <property type="entry name" value="Sig_transdc_His_kin-like_C"/>
</dbReference>
<dbReference type="PROSITE" id="PS50109">
    <property type="entry name" value="HIS_KIN"/>
    <property type="match status" value="1"/>
</dbReference>
<dbReference type="AlphaFoldDB" id="A0A7W9L5N0"/>
<dbReference type="SMART" id="SM00091">
    <property type="entry name" value="PAS"/>
    <property type="match status" value="3"/>
</dbReference>
<comment type="catalytic activity">
    <reaction evidence="1">
        <text>ATP + protein L-histidine = ADP + protein N-phospho-L-histidine.</text>
        <dbReference type="EC" id="2.7.13.3"/>
    </reaction>
</comment>
<dbReference type="Gene3D" id="3.40.50.2300">
    <property type="match status" value="1"/>
</dbReference>
<feature type="domain" description="PAC" evidence="7">
    <location>
        <begin position="424"/>
        <end position="476"/>
    </location>
</feature>
<dbReference type="SMART" id="SM00387">
    <property type="entry name" value="HATPase_c"/>
    <property type="match status" value="1"/>
</dbReference>
<dbReference type="InterPro" id="IPR000700">
    <property type="entry name" value="PAS-assoc_C"/>
</dbReference>
<dbReference type="SUPFAM" id="SSF55874">
    <property type="entry name" value="ATPase domain of HSP90 chaperone/DNA topoisomerase II/histidine kinase"/>
    <property type="match status" value="1"/>
</dbReference>
<dbReference type="Pfam" id="PF08447">
    <property type="entry name" value="PAS_3"/>
    <property type="match status" value="2"/>
</dbReference>
<evidence type="ECO:0000313" key="8">
    <source>
        <dbReference type="EMBL" id="MBB5771523.1"/>
    </source>
</evidence>
<dbReference type="SUPFAM" id="SSF52172">
    <property type="entry name" value="CheY-like"/>
    <property type="match status" value="1"/>
</dbReference>
<dbReference type="SMART" id="SM00448">
    <property type="entry name" value="REC"/>
    <property type="match status" value="1"/>
</dbReference>
<gene>
    <name evidence="8" type="ORF">HNP47_001492</name>
</gene>
<dbReference type="InterPro" id="IPR036890">
    <property type="entry name" value="HATPase_C_sf"/>
</dbReference>
<dbReference type="InterPro" id="IPR005467">
    <property type="entry name" value="His_kinase_dom"/>
</dbReference>
<dbReference type="Pfam" id="PF00512">
    <property type="entry name" value="HisKA"/>
    <property type="match status" value="1"/>
</dbReference>
<evidence type="ECO:0000259" key="6">
    <source>
        <dbReference type="PROSITE" id="PS50110"/>
    </source>
</evidence>
<dbReference type="PROSITE" id="PS50113">
    <property type="entry name" value="PAC"/>
    <property type="match status" value="2"/>
</dbReference>
<dbReference type="InterPro" id="IPR003594">
    <property type="entry name" value="HATPase_dom"/>
</dbReference>
<dbReference type="RefSeq" id="WP_184278947.1">
    <property type="nucleotide sequence ID" value="NZ_JACHLJ010000001.1"/>
</dbReference>
<dbReference type="InterPro" id="IPR013656">
    <property type="entry name" value="PAS_4"/>
</dbReference>
<dbReference type="Gene3D" id="2.10.70.100">
    <property type="match status" value="1"/>
</dbReference>
<dbReference type="CDD" id="cd00082">
    <property type="entry name" value="HisKA"/>
    <property type="match status" value="1"/>
</dbReference>
<feature type="domain" description="Response regulatory" evidence="6">
    <location>
        <begin position="732"/>
        <end position="848"/>
    </location>
</feature>
<dbReference type="InterPro" id="IPR003661">
    <property type="entry name" value="HisK_dim/P_dom"/>
</dbReference>
<evidence type="ECO:0000256" key="2">
    <source>
        <dbReference type="ARBA" id="ARBA00012438"/>
    </source>
</evidence>
<dbReference type="PANTHER" id="PTHR43065">
    <property type="entry name" value="SENSOR HISTIDINE KINASE"/>
    <property type="match status" value="1"/>
</dbReference>
<dbReference type="Pfam" id="PF08448">
    <property type="entry name" value="PAS_4"/>
    <property type="match status" value="1"/>
</dbReference>
<dbReference type="InterPro" id="IPR001610">
    <property type="entry name" value="PAC"/>
</dbReference>
<feature type="modified residue" description="4-aspartylphosphate" evidence="4">
    <location>
        <position position="782"/>
    </location>
</feature>
<evidence type="ECO:0000256" key="4">
    <source>
        <dbReference type="PROSITE-ProRule" id="PRU00169"/>
    </source>
</evidence>
<evidence type="ECO:0000256" key="1">
    <source>
        <dbReference type="ARBA" id="ARBA00000085"/>
    </source>
</evidence>
<proteinExistence type="predicted"/>
<dbReference type="PRINTS" id="PR00344">
    <property type="entry name" value="BCTRLSENSOR"/>
</dbReference>
<dbReference type="NCBIfam" id="TIGR00229">
    <property type="entry name" value="sensory_box"/>
    <property type="match status" value="1"/>
</dbReference>
<dbReference type="InterPro" id="IPR001789">
    <property type="entry name" value="Sig_transdc_resp-reg_receiver"/>
</dbReference>
<dbReference type="CDD" id="cd00130">
    <property type="entry name" value="PAS"/>
    <property type="match status" value="3"/>
</dbReference>
<dbReference type="EMBL" id="JACHLJ010000001">
    <property type="protein sequence ID" value="MBB5771523.1"/>
    <property type="molecule type" value="Genomic_DNA"/>
</dbReference>
<comment type="caution">
    <text evidence="8">The sequence shown here is derived from an EMBL/GenBank/DDBJ whole genome shotgun (WGS) entry which is preliminary data.</text>
</comment>
<dbReference type="Pfam" id="PF02518">
    <property type="entry name" value="HATPase_c"/>
    <property type="match status" value="1"/>
</dbReference>
<dbReference type="Pfam" id="PF00072">
    <property type="entry name" value="Response_reg"/>
    <property type="match status" value="1"/>
</dbReference>
<evidence type="ECO:0000313" key="9">
    <source>
        <dbReference type="Proteomes" id="UP000556201"/>
    </source>
</evidence>
<dbReference type="InterPro" id="IPR035965">
    <property type="entry name" value="PAS-like_dom_sf"/>
</dbReference>
<dbReference type="Gene3D" id="1.10.287.130">
    <property type="match status" value="1"/>
</dbReference>
<dbReference type="PROSITE" id="PS50110">
    <property type="entry name" value="RESPONSE_REGULATORY"/>
    <property type="match status" value="1"/>
</dbReference>
<evidence type="ECO:0000259" key="5">
    <source>
        <dbReference type="PROSITE" id="PS50109"/>
    </source>
</evidence>
<dbReference type="Proteomes" id="UP000556201">
    <property type="component" value="Unassembled WGS sequence"/>
</dbReference>
<feature type="domain" description="PAC" evidence="7">
    <location>
        <begin position="181"/>
        <end position="233"/>
    </location>
</feature>
<dbReference type="InterPro" id="IPR036097">
    <property type="entry name" value="HisK_dim/P_sf"/>
</dbReference>
<keyword evidence="3 4" id="KW-0597">Phosphoprotein</keyword>
<evidence type="ECO:0000259" key="7">
    <source>
        <dbReference type="PROSITE" id="PS50113"/>
    </source>
</evidence>
<dbReference type="InterPro" id="IPR000014">
    <property type="entry name" value="PAS"/>
</dbReference>
<dbReference type="SUPFAM" id="SSF47384">
    <property type="entry name" value="Homodimeric domain of signal transducing histidine kinase"/>
    <property type="match status" value="1"/>
</dbReference>